<feature type="chain" id="PRO_5045684075" evidence="1">
    <location>
        <begin position="20"/>
        <end position="90"/>
    </location>
</feature>
<evidence type="ECO:0000256" key="1">
    <source>
        <dbReference type="SAM" id="SignalP"/>
    </source>
</evidence>
<evidence type="ECO:0000313" key="3">
    <source>
        <dbReference type="Proteomes" id="UP001168380"/>
    </source>
</evidence>
<feature type="signal peptide" evidence="1">
    <location>
        <begin position="1"/>
        <end position="19"/>
    </location>
</feature>
<dbReference type="RefSeq" id="WP_302711918.1">
    <property type="nucleotide sequence ID" value="NZ_JAULRT010000046.1"/>
</dbReference>
<evidence type="ECO:0000313" key="2">
    <source>
        <dbReference type="EMBL" id="MDO3381763.1"/>
    </source>
</evidence>
<proteinExistence type="predicted"/>
<gene>
    <name evidence="2" type="ORF">QWI16_06215</name>
</gene>
<reference evidence="2" key="1">
    <citation type="submission" date="2023-07" db="EMBL/GenBank/DDBJ databases">
        <title>Gilvimarinus algae sp. nov., isolated from the surface of Kelp.</title>
        <authorList>
            <person name="Sun Y.Y."/>
            <person name="Gong Y."/>
            <person name="Du Z.J."/>
        </authorList>
    </citation>
    <scope>NUCLEOTIDE SEQUENCE</scope>
    <source>
        <strain evidence="2">SDUM040014</strain>
    </source>
</reference>
<sequence length="90" mass="9760">MKTYGVLLAGLLLAASATADEANSETSDSLTLAAAKTTEAINFKTEQKLNSASIKVLDLDVAEKSDQLAEKISAKLDKKFEEDMQRRLKL</sequence>
<name>A0ABT8TF94_9GAMM</name>
<protein>
    <submittedName>
        <fullName evidence="2">Uncharacterized protein</fullName>
    </submittedName>
</protein>
<dbReference type="EMBL" id="JAULRT010000046">
    <property type="protein sequence ID" value="MDO3381763.1"/>
    <property type="molecule type" value="Genomic_DNA"/>
</dbReference>
<keyword evidence="3" id="KW-1185">Reference proteome</keyword>
<dbReference type="Proteomes" id="UP001168380">
    <property type="component" value="Unassembled WGS sequence"/>
</dbReference>
<comment type="caution">
    <text evidence="2">The sequence shown here is derived from an EMBL/GenBank/DDBJ whole genome shotgun (WGS) entry which is preliminary data.</text>
</comment>
<accession>A0ABT8TF94</accession>
<organism evidence="2 3">
    <name type="scientific">Gilvimarinus algae</name>
    <dbReference type="NCBI Taxonomy" id="3058037"/>
    <lineage>
        <taxon>Bacteria</taxon>
        <taxon>Pseudomonadati</taxon>
        <taxon>Pseudomonadota</taxon>
        <taxon>Gammaproteobacteria</taxon>
        <taxon>Cellvibrionales</taxon>
        <taxon>Cellvibrionaceae</taxon>
        <taxon>Gilvimarinus</taxon>
    </lineage>
</organism>
<keyword evidence="1" id="KW-0732">Signal</keyword>